<evidence type="ECO:0000256" key="3">
    <source>
        <dbReference type="ARBA" id="ARBA00030512"/>
    </source>
</evidence>
<comment type="catalytic activity">
    <reaction evidence="4">
        <text>3-O-(N-acetyl-beta-D-glucosaminyl)-L-seryl-[protein] + H2O = N-acetyl-D-glucosamine + L-seryl-[protein]</text>
        <dbReference type="Rhea" id="RHEA:48876"/>
        <dbReference type="Rhea" id="RHEA-COMP:9863"/>
        <dbReference type="Rhea" id="RHEA-COMP:12251"/>
        <dbReference type="ChEBI" id="CHEBI:15377"/>
        <dbReference type="ChEBI" id="CHEBI:29999"/>
        <dbReference type="ChEBI" id="CHEBI:90838"/>
        <dbReference type="ChEBI" id="CHEBI:506227"/>
        <dbReference type="EC" id="3.2.1.169"/>
    </reaction>
</comment>
<dbReference type="PANTHER" id="PTHR13170">
    <property type="entry name" value="O-GLCNACASE"/>
    <property type="match status" value="1"/>
</dbReference>
<accession>A0A8C2WUD2</accession>
<evidence type="ECO:0000256" key="8">
    <source>
        <dbReference type="SAM" id="MobiDB-lite"/>
    </source>
</evidence>
<dbReference type="PANTHER" id="PTHR13170:SF24">
    <property type="entry name" value="O-GLCNACASE"/>
    <property type="match status" value="1"/>
</dbReference>
<name>A0A8C2WUD2_CYCLU</name>
<protein>
    <recommendedName>
        <fullName evidence="6">protein O-GlcNAcase</fullName>
        <ecNumber evidence="6">3.2.1.169</ecNumber>
    </recommendedName>
    <alternativeName>
        <fullName evidence="3">Beta-N-acetylhexosaminidase</fullName>
    </alternativeName>
    <alternativeName>
        <fullName evidence="7">Beta-hexosaminidase</fullName>
    </alternativeName>
</protein>
<evidence type="ECO:0000256" key="7">
    <source>
        <dbReference type="ARBA" id="ARBA00076634"/>
    </source>
</evidence>
<evidence type="ECO:0000256" key="6">
    <source>
        <dbReference type="ARBA" id="ARBA00066938"/>
    </source>
</evidence>
<evidence type="ECO:0000313" key="11">
    <source>
        <dbReference type="Proteomes" id="UP000694565"/>
    </source>
</evidence>
<dbReference type="Gene3D" id="3.40.630.30">
    <property type="match status" value="1"/>
</dbReference>
<evidence type="ECO:0000256" key="4">
    <source>
        <dbReference type="ARBA" id="ARBA00050933"/>
    </source>
</evidence>
<dbReference type="InterPro" id="IPR011496">
    <property type="entry name" value="O-GlcNAcase_cat"/>
</dbReference>
<reference evidence="10" key="2">
    <citation type="submission" date="2025-09" db="UniProtKB">
        <authorList>
            <consortium name="Ensembl"/>
        </authorList>
    </citation>
    <scope>IDENTIFICATION</scope>
</reference>
<evidence type="ECO:0000256" key="1">
    <source>
        <dbReference type="ARBA" id="ARBA00022801"/>
    </source>
</evidence>
<dbReference type="InterPro" id="IPR017853">
    <property type="entry name" value="GH"/>
</dbReference>
<evidence type="ECO:0000256" key="5">
    <source>
        <dbReference type="ARBA" id="ARBA00052136"/>
    </source>
</evidence>
<dbReference type="Gene3D" id="3.20.20.80">
    <property type="entry name" value="Glycosidases"/>
    <property type="match status" value="1"/>
</dbReference>
<sequence length="806" mass="91225">MVQKDKALEIPEVDCEPSPSPVSGEACEEAPVPVEESDIGVELTGHRKFICGVVEGFYGRPWTMEQRKELFRRQQKWGLSTYLYAPKDDCKHRMFWRELYSVEEADQLMTLIGAAKEYGTEFIYAISPGLDITFSNQKEVAALKRKLDQVSHFGCKSFALLFDDIEHNMCPADKEVFSSFAHAQVSITNEIYQYLGEPETFLFCPTEYCGTFCYPNVSQSPYLHTVGEKLLLGIEVLWTGPKVVSKDISVESIEEVSKIIRRAPVIWDNIHANDYDQKRLFLGPYKGRSTELIPRLKGVLTNPNCEFESNFVAIHTLATWYKSNMNGVRKDVVMTDGEDSTVSIQIKLENEGSDEELETDMLYSPQLALKLALTEWLEDFVQPHQYNSRQVSQSGAQSTAIDVSSMAAPSLCSSTTDTTVFQQPIMSKSSTALAEVEKKDSDEEPMEMVVEKLDEPEAEADPEEKQVGPVLADKMAEDLKPMDTDKESLTESKSPEESILEDPGSDIAPMQTDDQLKQDLFVHGLNETSLFTAEPLTLEDLSLLAELFYLPYEHGPKAMQMLKEFNWLRANSSVVSVNCKRKETEKVVEWQLRAEKFEEMCSSVIQMFTRLSNSANRTILYDLYSYIWDIKSIISMIKSFVQWLGCRSQSSAQFLREDQEPWAFRGGLAGEFQRLLPIDGANDLFFQPPPSMPTSKIYSIRPYFPKDEKMMLSFHEEEEGLPDSFLSNFPSLIKVDIHAKVTDPSVAKSMMGCLLSSLKANGSLGAFCQVRETDKRMLDFYSKLGCFEVAKMEGFPKDVLIMGRSL</sequence>
<evidence type="ECO:0000313" key="10">
    <source>
        <dbReference type="Ensembl" id="ENSCLMP00005009208.1"/>
    </source>
</evidence>
<dbReference type="PROSITE" id="PS52009">
    <property type="entry name" value="GH84"/>
    <property type="match status" value="1"/>
</dbReference>
<dbReference type="SUPFAM" id="SSF51445">
    <property type="entry name" value="(Trans)glycosidases"/>
    <property type="match status" value="1"/>
</dbReference>
<dbReference type="Gene3D" id="1.20.58.240">
    <property type="entry name" value="STAT, domain 1"/>
    <property type="match status" value="1"/>
</dbReference>
<dbReference type="GO" id="GO:0016231">
    <property type="term" value="F:beta-N-acetylglucosaminidase activity"/>
    <property type="evidence" value="ECO:0007669"/>
    <property type="project" value="TreeGrafter"/>
</dbReference>
<comment type="catalytic activity">
    <reaction evidence="5">
        <text>3-O-(N-acetyl-beta-D-glucosaminyl)-L-threonyl-[protein] + H2O = L-threonyl-[protein] + N-acetyl-D-glucosamine</text>
        <dbReference type="Rhea" id="RHEA:48892"/>
        <dbReference type="Rhea" id="RHEA-COMP:11060"/>
        <dbReference type="Rhea" id="RHEA-COMP:12252"/>
        <dbReference type="ChEBI" id="CHEBI:15377"/>
        <dbReference type="ChEBI" id="CHEBI:30013"/>
        <dbReference type="ChEBI" id="CHEBI:90840"/>
        <dbReference type="ChEBI" id="CHEBI:506227"/>
        <dbReference type="EC" id="3.2.1.169"/>
    </reaction>
</comment>
<feature type="domain" description="GH84" evidence="9">
    <location>
        <begin position="49"/>
        <end position="325"/>
    </location>
</feature>
<keyword evidence="2" id="KW-0326">Glycosidase</keyword>
<organism evidence="10 11">
    <name type="scientific">Cyclopterus lumpus</name>
    <name type="common">Lumpsucker</name>
    <dbReference type="NCBI Taxonomy" id="8103"/>
    <lineage>
        <taxon>Eukaryota</taxon>
        <taxon>Metazoa</taxon>
        <taxon>Chordata</taxon>
        <taxon>Craniata</taxon>
        <taxon>Vertebrata</taxon>
        <taxon>Euteleostomi</taxon>
        <taxon>Actinopterygii</taxon>
        <taxon>Neopterygii</taxon>
        <taxon>Teleostei</taxon>
        <taxon>Neoteleostei</taxon>
        <taxon>Acanthomorphata</taxon>
        <taxon>Eupercaria</taxon>
        <taxon>Perciformes</taxon>
        <taxon>Cottioidei</taxon>
        <taxon>Cottales</taxon>
        <taxon>Cyclopteridae</taxon>
        <taxon>Cyclopterus</taxon>
    </lineage>
</organism>
<evidence type="ECO:0000256" key="2">
    <source>
        <dbReference type="ARBA" id="ARBA00023295"/>
    </source>
</evidence>
<dbReference type="GO" id="GO:0102571">
    <property type="term" value="F:[protein]-3-O-(N-acetyl-D-glucosaminyl)-L-serine/L-threonine O-N-acetyl-alpha-D-glucosaminase activity"/>
    <property type="evidence" value="ECO:0007669"/>
    <property type="project" value="UniProtKB-EC"/>
</dbReference>
<keyword evidence="1" id="KW-0378">Hydrolase</keyword>
<feature type="region of interest" description="Disordered" evidence="8">
    <location>
        <begin position="478"/>
        <end position="507"/>
    </location>
</feature>
<evidence type="ECO:0000259" key="9">
    <source>
        <dbReference type="PROSITE" id="PS52009"/>
    </source>
</evidence>
<dbReference type="GO" id="GO:0009100">
    <property type="term" value="P:glycoprotein metabolic process"/>
    <property type="evidence" value="ECO:0007669"/>
    <property type="project" value="TreeGrafter"/>
</dbReference>
<dbReference type="GeneTree" id="ENSGT00390000007726"/>
<dbReference type="FunFam" id="3.40.630.30:FF:000303">
    <property type="entry name" value="O-GlcNAcase"/>
    <property type="match status" value="1"/>
</dbReference>
<dbReference type="FunFam" id="1.20.58.240:FF:000001">
    <property type="entry name" value="O-GlcNAcase like"/>
    <property type="match status" value="1"/>
</dbReference>
<dbReference type="AlphaFoldDB" id="A0A8C2WUD2"/>
<dbReference type="Ensembl" id="ENSCLMT00005010014.1">
    <property type="protein sequence ID" value="ENSCLMP00005009208.1"/>
    <property type="gene ID" value="ENSCLMG00005005155.1"/>
</dbReference>
<reference evidence="10" key="1">
    <citation type="submission" date="2025-08" db="UniProtKB">
        <authorList>
            <consortium name="Ensembl"/>
        </authorList>
    </citation>
    <scope>IDENTIFICATION</scope>
</reference>
<keyword evidence="11" id="KW-1185">Reference proteome</keyword>
<feature type="compositionally biased region" description="Basic and acidic residues" evidence="8">
    <location>
        <begin position="478"/>
        <end position="496"/>
    </location>
</feature>
<dbReference type="InterPro" id="IPR051822">
    <property type="entry name" value="Glycosyl_Hydrolase_84"/>
</dbReference>
<dbReference type="Pfam" id="PF07555">
    <property type="entry name" value="NAGidase"/>
    <property type="match status" value="1"/>
</dbReference>
<dbReference type="FunFam" id="3.20.20.80:FF:000009">
    <property type="entry name" value="O-GlcNAcase BT_4395"/>
    <property type="match status" value="1"/>
</dbReference>
<dbReference type="Proteomes" id="UP000694565">
    <property type="component" value="Unplaced"/>
</dbReference>
<proteinExistence type="predicted"/>
<dbReference type="EC" id="3.2.1.169" evidence="6"/>